<evidence type="ECO:0000256" key="5">
    <source>
        <dbReference type="ARBA" id="ARBA00022989"/>
    </source>
</evidence>
<accession>A0ABQ0C8A9</accession>
<dbReference type="PROSITE" id="PS01096">
    <property type="entry name" value="PPIC_PPIASE_1"/>
    <property type="match status" value="1"/>
</dbReference>
<evidence type="ECO:0000256" key="4">
    <source>
        <dbReference type="ARBA" id="ARBA00022692"/>
    </source>
</evidence>
<keyword evidence="11" id="KW-0697">Rotamase</keyword>
<comment type="caution">
    <text evidence="14">The sequence shown here is derived from an EMBL/GenBank/DDBJ whole genome shotgun (WGS) entry which is preliminary data.</text>
</comment>
<dbReference type="SUPFAM" id="SSF54534">
    <property type="entry name" value="FKBP-like"/>
    <property type="match status" value="1"/>
</dbReference>
<dbReference type="SUPFAM" id="SSF109998">
    <property type="entry name" value="Triger factor/SurA peptide-binding domain-like"/>
    <property type="match status" value="1"/>
</dbReference>
<feature type="domain" description="PpiC" evidence="13">
    <location>
        <begin position="265"/>
        <end position="363"/>
    </location>
</feature>
<keyword evidence="15" id="KW-1185">Reference proteome</keyword>
<dbReference type="Gene3D" id="3.10.50.40">
    <property type="match status" value="1"/>
</dbReference>
<comment type="subcellular location">
    <subcellularLocation>
        <location evidence="1">Cell inner membrane</location>
        <topology evidence="1">Single-pass type II membrane protein</topology>
        <orientation evidence="1">Periplasmic side</orientation>
    </subcellularLocation>
</comment>
<evidence type="ECO:0000256" key="2">
    <source>
        <dbReference type="ARBA" id="ARBA00022475"/>
    </source>
</evidence>
<protein>
    <recommendedName>
        <fullName evidence="9">Periplasmic chaperone PpiD</fullName>
    </recommendedName>
    <alternativeName>
        <fullName evidence="10">Periplasmic folding chaperone</fullName>
    </alternativeName>
</protein>
<evidence type="ECO:0000256" key="11">
    <source>
        <dbReference type="PROSITE-ProRule" id="PRU00278"/>
    </source>
</evidence>
<comment type="similarity">
    <text evidence="8">Belongs to the PpiD chaperone family.</text>
</comment>
<evidence type="ECO:0000313" key="14">
    <source>
        <dbReference type="EMBL" id="GAB0057116.1"/>
    </source>
</evidence>
<evidence type="ECO:0000256" key="1">
    <source>
        <dbReference type="ARBA" id="ARBA00004382"/>
    </source>
</evidence>
<evidence type="ECO:0000256" key="6">
    <source>
        <dbReference type="ARBA" id="ARBA00023136"/>
    </source>
</evidence>
<dbReference type="PROSITE" id="PS50198">
    <property type="entry name" value="PPIC_PPIASE_2"/>
    <property type="match status" value="1"/>
</dbReference>
<dbReference type="InterPro" id="IPR023058">
    <property type="entry name" value="PPIase_PpiC_CS"/>
</dbReference>
<dbReference type="GO" id="GO:0003755">
    <property type="term" value="F:peptidyl-prolyl cis-trans isomerase activity"/>
    <property type="evidence" value="ECO:0007669"/>
    <property type="project" value="UniProtKB-EC"/>
</dbReference>
<dbReference type="InterPro" id="IPR027304">
    <property type="entry name" value="Trigger_fact/SurA_dom_sf"/>
</dbReference>
<dbReference type="RefSeq" id="WP_420904823.1">
    <property type="nucleotide sequence ID" value="NZ_BAAFGK010000004.1"/>
</dbReference>
<keyword evidence="7" id="KW-0143">Chaperone</keyword>
<dbReference type="Pfam" id="PF00639">
    <property type="entry name" value="Rotamase"/>
    <property type="match status" value="1"/>
</dbReference>
<evidence type="ECO:0000259" key="13">
    <source>
        <dbReference type="PROSITE" id="PS50198"/>
    </source>
</evidence>
<dbReference type="EMBL" id="BAAFGK010000004">
    <property type="protein sequence ID" value="GAB0057116.1"/>
    <property type="molecule type" value="Genomic_DNA"/>
</dbReference>
<proteinExistence type="inferred from homology"/>
<dbReference type="Pfam" id="PF13624">
    <property type="entry name" value="SurA_N_3"/>
    <property type="match status" value="1"/>
</dbReference>
<gene>
    <name evidence="14" type="primary">ppiD</name>
    <name evidence="14" type="ORF">SIID45300_01437</name>
</gene>
<reference evidence="14 15" key="2">
    <citation type="submission" date="2024-09" db="EMBL/GenBank/DDBJ databases">
        <title>Draft genome sequence of Candidatus Magnetaquicoccaceae bacterium FCR-1.</title>
        <authorList>
            <person name="Shimoshige H."/>
            <person name="Shimamura S."/>
            <person name="Taoka A."/>
            <person name="Kobayashi H."/>
            <person name="Maekawa T."/>
        </authorList>
    </citation>
    <scope>NUCLEOTIDE SEQUENCE [LARGE SCALE GENOMIC DNA]</scope>
    <source>
        <strain evidence="14 15">FCR-1</strain>
    </source>
</reference>
<dbReference type="InterPro" id="IPR046357">
    <property type="entry name" value="PPIase_dom_sf"/>
</dbReference>
<evidence type="ECO:0000256" key="7">
    <source>
        <dbReference type="ARBA" id="ARBA00023186"/>
    </source>
</evidence>
<reference evidence="14 15" key="1">
    <citation type="submission" date="2024-05" db="EMBL/GenBank/DDBJ databases">
        <authorList>
            <consortium name="Candidatus Magnetaquicoccaceae bacterium FCR-1 genome sequencing consortium"/>
            <person name="Shimoshige H."/>
            <person name="Shimamura S."/>
            <person name="Taoka A."/>
            <person name="Kobayashi H."/>
            <person name="Maekawa T."/>
        </authorList>
    </citation>
    <scope>NUCLEOTIDE SEQUENCE [LARGE SCALE GENOMIC DNA]</scope>
    <source>
        <strain evidence="14 15">FCR-1</strain>
    </source>
</reference>
<dbReference type="InterPro" id="IPR052029">
    <property type="entry name" value="PpiD_chaperone"/>
</dbReference>
<dbReference type="PANTHER" id="PTHR47529">
    <property type="entry name" value="PEPTIDYL-PROLYL CIS-TRANS ISOMERASE D"/>
    <property type="match status" value="1"/>
</dbReference>
<evidence type="ECO:0000256" key="10">
    <source>
        <dbReference type="ARBA" id="ARBA00042775"/>
    </source>
</evidence>
<evidence type="ECO:0000313" key="15">
    <source>
        <dbReference type="Proteomes" id="UP001628193"/>
    </source>
</evidence>
<keyword evidence="6 12" id="KW-0472">Membrane</keyword>
<evidence type="ECO:0000256" key="12">
    <source>
        <dbReference type="SAM" id="Phobius"/>
    </source>
</evidence>
<keyword evidence="4 12" id="KW-0812">Transmembrane</keyword>
<keyword evidence="5 12" id="KW-1133">Transmembrane helix</keyword>
<feature type="transmembrane region" description="Helical" evidence="12">
    <location>
        <begin position="12"/>
        <end position="30"/>
    </location>
</feature>
<organism evidence="14 15">
    <name type="scientific">Candidatus Magnetaquiglobus chichijimensis</name>
    <dbReference type="NCBI Taxonomy" id="3141448"/>
    <lineage>
        <taxon>Bacteria</taxon>
        <taxon>Pseudomonadati</taxon>
        <taxon>Pseudomonadota</taxon>
        <taxon>Magnetococcia</taxon>
        <taxon>Magnetococcales</taxon>
        <taxon>Candidatus Magnetaquicoccaceae</taxon>
        <taxon>Candidatus Magnetaquiglobus</taxon>
    </lineage>
</organism>
<evidence type="ECO:0000256" key="9">
    <source>
        <dbReference type="ARBA" id="ARBA00040743"/>
    </source>
</evidence>
<keyword evidence="11 14" id="KW-0413">Isomerase</keyword>
<keyword evidence="2" id="KW-1003">Cell membrane</keyword>
<dbReference type="InterPro" id="IPR000297">
    <property type="entry name" value="PPIase_PpiC"/>
</dbReference>
<dbReference type="Gene3D" id="1.10.4030.10">
    <property type="entry name" value="Porin chaperone SurA, peptide-binding domain"/>
    <property type="match status" value="1"/>
</dbReference>
<dbReference type="PANTHER" id="PTHR47529:SF1">
    <property type="entry name" value="PERIPLASMIC CHAPERONE PPID"/>
    <property type="match status" value="1"/>
</dbReference>
<dbReference type="Proteomes" id="UP001628193">
    <property type="component" value="Unassembled WGS sequence"/>
</dbReference>
<evidence type="ECO:0000256" key="3">
    <source>
        <dbReference type="ARBA" id="ARBA00022519"/>
    </source>
</evidence>
<name>A0ABQ0C8A9_9PROT</name>
<sequence>MLNAMRRGAKSFIIRLLLILLAMSFMVWGVDSYVRSQGQKPVVEADGWKIGVREFSAAYEQEFQTLRERFGGSIDKKTAEMLGLKNRTLNSLINRYLILNAGHDLHLTVSTDILRQRIDSTPAFQVDGRFDKNRYELVLRNNRLSPKEFEAQLKADIVSDQIRRAVSQPTVLPKALVNDIYRHNNEKRVANIVTLDPKELEDSIKPADAELEEFLKKNQAQFMTKAKVKLRYALLNNDSVRDAVKVTDEEMREFYEEHIREYRKGETRQARHILARIDEKSDAAAANEKIRKASDRLKAGEPFETVAKEMSDDASAGQGGDLGEFGPGMMVPEFDKAVFSAEVGKVSEPVTTKFGVHLIRVEKINAPETKPLEKVTLEVRGRIVENKAKDLVYDRSATFEDQLAASGNLQTIAKDLNLRYKETDFFARDEPGRGGVENDPKFLEVAFSTAKGSVSPLLELTNHQFLALEVLDRQEPTPKSLEQAKEEVTRAFRAEKGREEAAKLMQNALKALGEGKPIQEIAAANDKLRISTPAPFLREGKEKEPGAKIREAVFKLHPDKPHFGEIIDDEGRLSLARLEKIIDAPAEIDKEAENELLAKLEESLGQEQLIAYLNGLWIKANIHINQDILDRL</sequence>
<keyword evidence="3" id="KW-0997">Cell inner membrane</keyword>
<evidence type="ECO:0000256" key="8">
    <source>
        <dbReference type="ARBA" id="ARBA00038408"/>
    </source>
</evidence>